<name>A0AAE1A8D4_9GAST</name>
<accession>A0AAE1A8D4</accession>
<dbReference type="EMBL" id="JAWDGP010002434">
    <property type="protein sequence ID" value="KAK3783229.1"/>
    <property type="molecule type" value="Genomic_DNA"/>
</dbReference>
<evidence type="ECO:0000313" key="1">
    <source>
        <dbReference type="EMBL" id="KAK3783229.1"/>
    </source>
</evidence>
<reference evidence="1" key="1">
    <citation type="journal article" date="2023" name="G3 (Bethesda)">
        <title>A reference genome for the long-term kleptoplast-retaining sea slug Elysia crispata morphotype clarki.</title>
        <authorList>
            <person name="Eastman K.E."/>
            <person name="Pendleton A.L."/>
            <person name="Shaikh M.A."/>
            <person name="Suttiyut T."/>
            <person name="Ogas R."/>
            <person name="Tomko P."/>
            <person name="Gavelis G."/>
            <person name="Widhalm J.R."/>
            <person name="Wisecaver J.H."/>
        </authorList>
    </citation>
    <scope>NUCLEOTIDE SEQUENCE</scope>
    <source>
        <strain evidence="1">ECLA1</strain>
    </source>
</reference>
<dbReference type="Proteomes" id="UP001283361">
    <property type="component" value="Unassembled WGS sequence"/>
</dbReference>
<proteinExistence type="predicted"/>
<comment type="caution">
    <text evidence="1">The sequence shown here is derived from an EMBL/GenBank/DDBJ whole genome shotgun (WGS) entry which is preliminary data.</text>
</comment>
<keyword evidence="2" id="KW-1185">Reference proteome</keyword>
<dbReference type="AlphaFoldDB" id="A0AAE1A8D4"/>
<evidence type="ECO:0000313" key="2">
    <source>
        <dbReference type="Proteomes" id="UP001283361"/>
    </source>
</evidence>
<gene>
    <name evidence="1" type="ORF">RRG08_053146</name>
</gene>
<sequence>MDKRHTDMIYVESPLNLSTFKQTHRGINVTEMMHVESPLNSSTIKQRHRGINVTEMILRPAAHQSAVHRGRSYRFREQEQLTLRFGQNNLIRAQRGFHQLDNLHGHLRRN</sequence>
<organism evidence="1 2">
    <name type="scientific">Elysia crispata</name>
    <name type="common">lettuce slug</name>
    <dbReference type="NCBI Taxonomy" id="231223"/>
    <lineage>
        <taxon>Eukaryota</taxon>
        <taxon>Metazoa</taxon>
        <taxon>Spiralia</taxon>
        <taxon>Lophotrochozoa</taxon>
        <taxon>Mollusca</taxon>
        <taxon>Gastropoda</taxon>
        <taxon>Heterobranchia</taxon>
        <taxon>Euthyneura</taxon>
        <taxon>Panpulmonata</taxon>
        <taxon>Sacoglossa</taxon>
        <taxon>Placobranchoidea</taxon>
        <taxon>Plakobranchidae</taxon>
        <taxon>Elysia</taxon>
    </lineage>
</organism>
<protein>
    <submittedName>
        <fullName evidence="1">Uncharacterized protein</fullName>
    </submittedName>
</protein>